<protein>
    <submittedName>
        <fullName evidence="2">Putative membrane protein</fullName>
    </submittedName>
</protein>
<dbReference type="KEGG" id="ypa:YPA_1240"/>
<dbReference type="RefSeq" id="WP_002211173.1">
    <property type="nucleotide sequence ID" value="NC_008150.1"/>
</dbReference>
<dbReference type="EMBL" id="CP000308">
    <property type="protein sequence ID" value="ABG13207.1"/>
    <property type="molecule type" value="Genomic_DNA"/>
</dbReference>
<name>A0A0E1NUV6_YERPA</name>
<sequence length="84" mass="9456">MVFVVLWFAIAGLSEYLVWGYPLLAVALALFFVILGGYWVYKIRKIQVTEAISAEKKSRSINNLNLTFAVAMLAVHALILLLLR</sequence>
<feature type="transmembrane region" description="Helical" evidence="1">
    <location>
        <begin position="24"/>
        <end position="41"/>
    </location>
</feature>
<evidence type="ECO:0000313" key="3">
    <source>
        <dbReference type="Proteomes" id="UP000001971"/>
    </source>
</evidence>
<reference evidence="2 3" key="1">
    <citation type="journal article" date="2006" name="J. Bacteriol.">
        <title>Complete genome sequence of Yersinia pestis strains Antiqua and Nepal516: evidence of gene reduction in an emerging pathogen.</title>
        <authorList>
            <person name="Chain P.S."/>
            <person name="Hu P."/>
            <person name="Malfatti S.A."/>
            <person name="Radnedge L."/>
            <person name="Larimer F."/>
            <person name="Vergez L.M."/>
            <person name="Worsham P."/>
            <person name="Chu M.C."/>
            <person name="Andersen G.L."/>
        </authorList>
    </citation>
    <scope>NUCLEOTIDE SEQUENCE [LARGE SCALE GENOMIC DNA]</scope>
    <source>
        <strain evidence="2 3">Antiqua</strain>
    </source>
</reference>
<gene>
    <name evidence="2" type="ordered locus">YPA_1240</name>
</gene>
<evidence type="ECO:0000256" key="1">
    <source>
        <dbReference type="SAM" id="Phobius"/>
    </source>
</evidence>
<dbReference type="PATRIC" id="fig|360102.15.peg.4330"/>
<feature type="transmembrane region" description="Helical" evidence="1">
    <location>
        <begin position="62"/>
        <end position="83"/>
    </location>
</feature>
<keyword evidence="1" id="KW-0472">Membrane</keyword>
<evidence type="ECO:0000313" key="2">
    <source>
        <dbReference type="EMBL" id="ABG13207.1"/>
    </source>
</evidence>
<dbReference type="HOGENOM" id="CLU_2526736_0_0_6"/>
<keyword evidence="1" id="KW-1133">Transmembrane helix</keyword>
<dbReference type="GeneID" id="57976719"/>
<proteinExistence type="predicted"/>
<dbReference type="AlphaFoldDB" id="A0A0E1NUV6"/>
<keyword evidence="1" id="KW-0812">Transmembrane</keyword>
<organism evidence="2 3">
    <name type="scientific">Yersinia pestis bv. Antiqua (strain Antiqua)</name>
    <dbReference type="NCBI Taxonomy" id="360102"/>
    <lineage>
        <taxon>Bacteria</taxon>
        <taxon>Pseudomonadati</taxon>
        <taxon>Pseudomonadota</taxon>
        <taxon>Gammaproteobacteria</taxon>
        <taxon>Enterobacterales</taxon>
        <taxon>Yersiniaceae</taxon>
        <taxon>Yersinia</taxon>
    </lineage>
</organism>
<accession>A0A0E1NUV6</accession>
<dbReference type="Proteomes" id="UP000001971">
    <property type="component" value="Chromosome"/>
</dbReference>